<dbReference type="InterPro" id="IPR027417">
    <property type="entry name" value="P-loop_NTPase"/>
</dbReference>
<evidence type="ECO:0008006" key="8">
    <source>
        <dbReference type="Google" id="ProtNLM"/>
    </source>
</evidence>
<feature type="domain" description="Disease resistance N-terminal" evidence="5">
    <location>
        <begin position="5"/>
        <end position="88"/>
    </location>
</feature>
<evidence type="ECO:0000313" key="7">
    <source>
        <dbReference type="Proteomes" id="UP000594261"/>
    </source>
</evidence>
<keyword evidence="2" id="KW-0547">Nucleotide-binding</keyword>
<dbReference type="InterPro" id="IPR038005">
    <property type="entry name" value="RX-like_CC"/>
</dbReference>
<dbReference type="EnsemblPlants" id="QL11p046122:mrna">
    <property type="protein sequence ID" value="QL11p046122:mrna:CDS:1"/>
    <property type="gene ID" value="QL11p046122"/>
</dbReference>
<keyword evidence="7" id="KW-1185">Reference proteome</keyword>
<dbReference type="GO" id="GO:0006952">
    <property type="term" value="P:defense response"/>
    <property type="evidence" value="ECO:0007669"/>
    <property type="project" value="UniProtKB-KW"/>
</dbReference>
<name>A0A7N2RDT6_QUELO</name>
<reference evidence="6 7" key="1">
    <citation type="journal article" date="2016" name="G3 (Bethesda)">
        <title>First Draft Assembly and Annotation of the Genome of a California Endemic Oak Quercus lobata Nee (Fagaceae).</title>
        <authorList>
            <person name="Sork V.L."/>
            <person name="Fitz-Gibbon S.T."/>
            <person name="Puiu D."/>
            <person name="Crepeau M."/>
            <person name="Gugger P.F."/>
            <person name="Sherman R."/>
            <person name="Stevens K."/>
            <person name="Langley C.H."/>
            <person name="Pellegrini M."/>
            <person name="Salzberg S.L."/>
        </authorList>
    </citation>
    <scope>NUCLEOTIDE SEQUENCE [LARGE SCALE GENOMIC DNA]</scope>
    <source>
        <strain evidence="6 7">cv. SW786</strain>
    </source>
</reference>
<dbReference type="InParanoid" id="A0A7N2RDT6"/>
<dbReference type="PANTHER" id="PTHR19338">
    <property type="entry name" value="TRANSLOCASE OF INNER MITOCHONDRIAL MEMBRANE 13 HOMOLOG"/>
    <property type="match status" value="1"/>
</dbReference>
<evidence type="ECO:0000256" key="3">
    <source>
        <dbReference type="ARBA" id="ARBA00022821"/>
    </source>
</evidence>
<evidence type="ECO:0000313" key="6">
    <source>
        <dbReference type="EnsemblPlants" id="QL11p046122:mrna:CDS:1"/>
    </source>
</evidence>
<keyword evidence="3" id="KW-0611">Plant defense</keyword>
<dbReference type="Pfam" id="PF18052">
    <property type="entry name" value="Rx_N"/>
    <property type="match status" value="1"/>
</dbReference>
<dbReference type="PANTHER" id="PTHR19338:SF66">
    <property type="entry name" value="NB-ARC DOMAIN-CONTAINING PROTEIN"/>
    <property type="match status" value="1"/>
</dbReference>
<protein>
    <recommendedName>
        <fullName evidence="8">Disease resistance protein</fullName>
    </recommendedName>
</protein>
<evidence type="ECO:0000256" key="2">
    <source>
        <dbReference type="ARBA" id="ARBA00022741"/>
    </source>
</evidence>
<keyword evidence="1" id="KW-0677">Repeat</keyword>
<evidence type="ECO:0000256" key="1">
    <source>
        <dbReference type="ARBA" id="ARBA00022737"/>
    </source>
</evidence>
<proteinExistence type="predicted"/>
<dbReference type="GO" id="GO:0043531">
    <property type="term" value="F:ADP binding"/>
    <property type="evidence" value="ECO:0007669"/>
    <property type="project" value="InterPro"/>
</dbReference>
<accession>A0A7N2RDT6</accession>
<dbReference type="OMA" id="SMIFCCK"/>
<dbReference type="Gene3D" id="1.20.5.4130">
    <property type="match status" value="1"/>
</dbReference>
<feature type="domain" description="NB-ARC" evidence="4">
    <location>
        <begin position="163"/>
        <end position="247"/>
    </location>
</feature>
<dbReference type="Proteomes" id="UP000594261">
    <property type="component" value="Chromosome 11"/>
</dbReference>
<dbReference type="Pfam" id="PF00931">
    <property type="entry name" value="NB-ARC"/>
    <property type="match status" value="1"/>
</dbReference>
<evidence type="ECO:0000259" key="5">
    <source>
        <dbReference type="Pfam" id="PF18052"/>
    </source>
</evidence>
<evidence type="ECO:0000259" key="4">
    <source>
        <dbReference type="Pfam" id="PF00931"/>
    </source>
</evidence>
<dbReference type="Gene3D" id="3.40.50.300">
    <property type="entry name" value="P-loop containing nucleotide triphosphate hydrolases"/>
    <property type="match status" value="1"/>
</dbReference>
<dbReference type="CDD" id="cd14798">
    <property type="entry name" value="RX-CC_like"/>
    <property type="match status" value="1"/>
</dbReference>
<reference evidence="6" key="2">
    <citation type="submission" date="2021-01" db="UniProtKB">
        <authorList>
            <consortium name="EnsemblPlants"/>
        </authorList>
    </citation>
    <scope>IDENTIFICATION</scope>
</reference>
<dbReference type="AlphaFoldDB" id="A0A7N2RDT6"/>
<dbReference type="Gramene" id="QL11p046122:mrna">
    <property type="protein sequence ID" value="QL11p046122:mrna:CDS:1"/>
    <property type="gene ID" value="QL11p046122"/>
</dbReference>
<dbReference type="EMBL" id="LRBV02000011">
    <property type="status" value="NOT_ANNOTATED_CDS"/>
    <property type="molecule type" value="Genomic_DNA"/>
</dbReference>
<dbReference type="InterPro" id="IPR041118">
    <property type="entry name" value="Rx_N"/>
</dbReference>
<organism evidence="6 7">
    <name type="scientific">Quercus lobata</name>
    <name type="common">Valley oak</name>
    <dbReference type="NCBI Taxonomy" id="97700"/>
    <lineage>
        <taxon>Eukaryota</taxon>
        <taxon>Viridiplantae</taxon>
        <taxon>Streptophyta</taxon>
        <taxon>Embryophyta</taxon>
        <taxon>Tracheophyta</taxon>
        <taxon>Spermatophyta</taxon>
        <taxon>Magnoliopsida</taxon>
        <taxon>eudicotyledons</taxon>
        <taxon>Gunneridae</taxon>
        <taxon>Pentapetalae</taxon>
        <taxon>rosids</taxon>
        <taxon>fabids</taxon>
        <taxon>Fagales</taxon>
        <taxon>Fagaceae</taxon>
        <taxon>Quercus</taxon>
    </lineage>
</organism>
<dbReference type="SUPFAM" id="SSF52540">
    <property type="entry name" value="P-loop containing nucleoside triphosphate hydrolases"/>
    <property type="match status" value="1"/>
</dbReference>
<sequence>MAEFVVSGVAERLGKLLLQEANFLSGVSHQVEMLQNELKLMQSFLKVADTKQDESNLVRQLVAQIRDLAYDAEDIIATYALKVGSRGVKRCACILGEGITVHQVGSKIDVIKTRISNLKQSFQDYGIEKSTIQAGRLSSLTETQREQRQTFSHPEHDVVGFNDGLNKLVNFLLKEEGGKRVASICGMGGLGKTTLAKMVYNNPKVKQHFNCCSWVYISQQCQRRPVLEEIMINLLSQSQKDEIQKSDEVDIIKKQKD</sequence>
<dbReference type="InterPro" id="IPR002182">
    <property type="entry name" value="NB-ARC"/>
</dbReference>